<dbReference type="Gene3D" id="3.40.50.2300">
    <property type="match status" value="1"/>
</dbReference>
<proteinExistence type="predicted"/>
<feature type="modified residue" description="4-aspartylphosphate" evidence="3">
    <location>
        <position position="194"/>
    </location>
</feature>
<feature type="non-terminal residue" evidence="5">
    <location>
        <position position="209"/>
    </location>
</feature>
<dbReference type="InterPro" id="IPR001789">
    <property type="entry name" value="Sig_transdc_resp-reg_receiver"/>
</dbReference>
<dbReference type="PANTHER" id="PTHR45339:SF1">
    <property type="entry name" value="HYBRID SIGNAL TRANSDUCTION HISTIDINE KINASE J"/>
    <property type="match status" value="1"/>
</dbReference>
<protein>
    <submittedName>
        <fullName evidence="5">Response regulator</fullName>
    </submittedName>
</protein>
<keyword evidence="1 3" id="KW-0597">Phosphoprotein</keyword>
<dbReference type="InterPro" id="IPR011006">
    <property type="entry name" value="CheY-like_superfamily"/>
</dbReference>
<keyword evidence="2" id="KW-0902">Two-component regulatory system</keyword>
<organism evidence="5 6">
    <name type="scientific">Escherichia coli</name>
    <dbReference type="NCBI Taxonomy" id="562"/>
    <lineage>
        <taxon>Bacteria</taxon>
        <taxon>Pseudomonadati</taxon>
        <taxon>Pseudomonadota</taxon>
        <taxon>Gammaproteobacteria</taxon>
        <taxon>Enterobacterales</taxon>
        <taxon>Enterobacteriaceae</taxon>
        <taxon>Escherichia</taxon>
    </lineage>
</organism>
<comment type="caution">
    <text evidence="5">The sequence shown here is derived from an EMBL/GenBank/DDBJ whole genome shotgun (WGS) entry which is preliminary data.</text>
</comment>
<feature type="domain" description="Response regulatory" evidence="4">
    <location>
        <begin position="145"/>
        <end position="209"/>
    </location>
</feature>
<evidence type="ECO:0000313" key="6">
    <source>
        <dbReference type="Proteomes" id="UP000284508"/>
    </source>
</evidence>
<dbReference type="AlphaFoldDB" id="A0A418GNT7"/>
<evidence type="ECO:0000313" key="5">
    <source>
        <dbReference type="EMBL" id="RIB42555.1"/>
    </source>
</evidence>
<dbReference type="PROSITE" id="PS50110">
    <property type="entry name" value="RESPONSE_REGULATORY"/>
    <property type="match status" value="1"/>
</dbReference>
<reference evidence="5 6" key="1">
    <citation type="journal article" date="2018" name="BMC Microbiol.">
        <title>Genome sequencing of strains of the most prevalent clonal group of O1:K1:H7 Escherichia coli that causes neonatal meningitis in France.</title>
        <authorList>
            <person name="Geslain G."/>
            <person name="Birgy A."/>
            <person name="Adiba S."/>
            <person name="Magnan M."/>
            <person name="Courroux C."/>
            <person name="Levy C."/>
            <person name="Cohen R."/>
            <person name="Bidet P."/>
            <person name="Bonacorsi S."/>
        </authorList>
    </citation>
    <scope>NUCLEOTIDE SEQUENCE [LARGE SCALE GENOMIC DNA]</scope>
    <source>
        <strain evidence="5 6">S308</strain>
    </source>
</reference>
<dbReference type="Pfam" id="PF00072">
    <property type="entry name" value="Response_reg"/>
    <property type="match status" value="1"/>
</dbReference>
<evidence type="ECO:0000256" key="2">
    <source>
        <dbReference type="ARBA" id="ARBA00023012"/>
    </source>
</evidence>
<accession>A0A418GNT7</accession>
<dbReference type="Proteomes" id="UP000284508">
    <property type="component" value="Unassembled WGS sequence"/>
</dbReference>
<dbReference type="SUPFAM" id="SSF52172">
    <property type="entry name" value="CheY-like"/>
    <property type="match status" value="2"/>
</dbReference>
<evidence type="ECO:0000259" key="4">
    <source>
        <dbReference type="PROSITE" id="PS50110"/>
    </source>
</evidence>
<sequence length="209" mass="22949">IIEGPSTQCLAGKRLAYVEPNSAAAQCTLDILSETPLEVVYSPTFSALPPAHYDMMLLGIAVTFREPLTMQHERLAKAVSMTDFLMLALPCHAQVNAEKLKQDGIGACLLKPLTPTRLLPALTEFCHHKQNTLLPVTDESKLAMTVMAVDDNPANQKLIGALLEDMVQHVELCDSGHQAVERAKQMPFDLILMDIQMPDMDGIRACELI</sequence>
<gene>
    <name evidence="5" type="ORF">D3C88_07365</name>
</gene>
<dbReference type="GO" id="GO:0000160">
    <property type="term" value="P:phosphorelay signal transduction system"/>
    <property type="evidence" value="ECO:0007669"/>
    <property type="project" value="UniProtKB-KW"/>
</dbReference>
<dbReference type="CDD" id="cd17546">
    <property type="entry name" value="REC_hyHK_CKI1_RcsC-like"/>
    <property type="match status" value="1"/>
</dbReference>
<name>A0A418GNT7_ECOLX</name>
<dbReference type="PANTHER" id="PTHR45339">
    <property type="entry name" value="HYBRID SIGNAL TRANSDUCTION HISTIDINE KINASE J"/>
    <property type="match status" value="1"/>
</dbReference>
<evidence type="ECO:0000256" key="1">
    <source>
        <dbReference type="ARBA" id="ARBA00022553"/>
    </source>
</evidence>
<feature type="non-terminal residue" evidence="5">
    <location>
        <position position="1"/>
    </location>
</feature>
<dbReference type="EMBL" id="QXHA01000420">
    <property type="protein sequence ID" value="RIB42555.1"/>
    <property type="molecule type" value="Genomic_DNA"/>
</dbReference>
<evidence type="ECO:0000256" key="3">
    <source>
        <dbReference type="PROSITE-ProRule" id="PRU00169"/>
    </source>
</evidence>